<dbReference type="Gene3D" id="1.20.1070.10">
    <property type="entry name" value="Rhodopsin 7-helix transmembrane proteins"/>
    <property type="match status" value="1"/>
</dbReference>
<keyword evidence="6" id="KW-0675">Receptor</keyword>
<dbReference type="PANTHER" id="PTHR45695:SF15">
    <property type="entry name" value="OPSIN RH2"/>
    <property type="match status" value="1"/>
</dbReference>
<evidence type="ECO:0000313" key="9">
    <source>
        <dbReference type="EMBL" id="CBY09914.1"/>
    </source>
</evidence>
<evidence type="ECO:0000256" key="3">
    <source>
        <dbReference type="ARBA" id="ARBA00022989"/>
    </source>
</evidence>
<evidence type="ECO:0000313" key="10">
    <source>
        <dbReference type="Proteomes" id="UP000001307"/>
    </source>
</evidence>
<evidence type="ECO:0000256" key="5">
    <source>
        <dbReference type="ARBA" id="ARBA00023136"/>
    </source>
</evidence>
<evidence type="ECO:0000256" key="4">
    <source>
        <dbReference type="ARBA" id="ARBA00023040"/>
    </source>
</evidence>
<evidence type="ECO:0008006" key="11">
    <source>
        <dbReference type="Google" id="ProtNLM"/>
    </source>
</evidence>
<evidence type="ECO:0000256" key="1">
    <source>
        <dbReference type="ARBA" id="ARBA00004141"/>
    </source>
</evidence>
<name>E4XGW6_OIKDI</name>
<reference evidence="9" key="1">
    <citation type="journal article" date="2010" name="Science">
        <title>Plasticity of animal genome architecture unmasked by rapid evolution of a pelagic tunicate.</title>
        <authorList>
            <person name="Denoeud F."/>
            <person name="Henriet S."/>
            <person name="Mungpakdee S."/>
            <person name="Aury J.M."/>
            <person name="Da Silva C."/>
            <person name="Brinkmann H."/>
            <person name="Mikhaleva J."/>
            <person name="Olsen L.C."/>
            <person name="Jubin C."/>
            <person name="Canestro C."/>
            <person name="Bouquet J.M."/>
            <person name="Danks G."/>
            <person name="Poulain J."/>
            <person name="Campsteijn C."/>
            <person name="Adamski M."/>
            <person name="Cross I."/>
            <person name="Yadetie F."/>
            <person name="Muffato M."/>
            <person name="Louis A."/>
            <person name="Butcher S."/>
            <person name="Tsagkogeorga G."/>
            <person name="Konrad A."/>
            <person name="Singh S."/>
            <person name="Jensen M.F."/>
            <person name="Cong E.H."/>
            <person name="Eikeseth-Otteraa H."/>
            <person name="Noel B."/>
            <person name="Anthouard V."/>
            <person name="Porcel B.M."/>
            <person name="Kachouri-Lafond R."/>
            <person name="Nishino A."/>
            <person name="Ugolini M."/>
            <person name="Chourrout P."/>
            <person name="Nishida H."/>
            <person name="Aasland R."/>
            <person name="Huzurbazar S."/>
            <person name="Westhof E."/>
            <person name="Delsuc F."/>
            <person name="Lehrach H."/>
            <person name="Reinhardt R."/>
            <person name="Weissenbach J."/>
            <person name="Roy S.W."/>
            <person name="Artiguenave F."/>
            <person name="Postlethwait J.H."/>
            <person name="Manak J.R."/>
            <person name="Thompson E.M."/>
            <person name="Jaillon O."/>
            <person name="Du Pasquier L."/>
            <person name="Boudinot P."/>
            <person name="Liberles D.A."/>
            <person name="Volff J.N."/>
            <person name="Philippe H."/>
            <person name="Lenhard B."/>
            <person name="Roest Crollius H."/>
            <person name="Wincker P."/>
            <person name="Chourrout D."/>
        </authorList>
    </citation>
    <scope>NUCLEOTIDE SEQUENCE [LARGE SCALE GENOMIC DNA]</scope>
</reference>
<gene>
    <name evidence="9" type="ORF">GSOID_T00010731001</name>
</gene>
<dbReference type="OrthoDB" id="5963140at2759"/>
<accession>E4XGW6</accession>
<keyword evidence="7" id="KW-0807">Transducer</keyword>
<keyword evidence="2 8" id="KW-0812">Transmembrane</keyword>
<dbReference type="InParanoid" id="E4XGW6"/>
<sequence length="216" mass="24470">MHSIEDCNFFSTYLAEDANSTKTYLDSQCKEYSPDIRDLNKCLLPTSAGETTHYIARFIFGFCLPATLTVFFYCKIGQKIRQSETMLSSIGNQSRSNSKTVSRNIAIFLIATLLGSAPCLLFYLIRLTKIDFGVNFCHRLIYVKDWFLISCPMINAIIYSFLGRKFRRDLMRVFCKKYVPSGDGASTSKLRSGRTKNTNIESCRISDAELSLIATS</sequence>
<dbReference type="PANTHER" id="PTHR45695">
    <property type="entry name" value="LEUCOKININ RECEPTOR-RELATED"/>
    <property type="match status" value="1"/>
</dbReference>
<dbReference type="Pfam" id="PF00001">
    <property type="entry name" value="7tm_1"/>
    <property type="match status" value="1"/>
</dbReference>
<dbReference type="InterPro" id="IPR000276">
    <property type="entry name" value="GPCR_Rhodpsn"/>
</dbReference>
<keyword evidence="10" id="KW-1185">Reference proteome</keyword>
<evidence type="ECO:0000256" key="6">
    <source>
        <dbReference type="ARBA" id="ARBA00023170"/>
    </source>
</evidence>
<keyword evidence="4" id="KW-0297">G-protein coupled receptor</keyword>
<feature type="transmembrane region" description="Helical" evidence="8">
    <location>
        <begin position="145"/>
        <end position="162"/>
    </location>
</feature>
<feature type="transmembrane region" description="Helical" evidence="8">
    <location>
        <begin position="54"/>
        <end position="74"/>
    </location>
</feature>
<dbReference type="AlphaFoldDB" id="E4XGW6"/>
<keyword evidence="3 8" id="KW-1133">Transmembrane helix</keyword>
<dbReference type="SUPFAM" id="SSF81321">
    <property type="entry name" value="Family A G protein-coupled receptor-like"/>
    <property type="match status" value="1"/>
</dbReference>
<dbReference type="Proteomes" id="UP000001307">
    <property type="component" value="Unassembled WGS sequence"/>
</dbReference>
<organism evidence="9">
    <name type="scientific">Oikopleura dioica</name>
    <name type="common">Tunicate</name>
    <dbReference type="NCBI Taxonomy" id="34765"/>
    <lineage>
        <taxon>Eukaryota</taxon>
        <taxon>Metazoa</taxon>
        <taxon>Chordata</taxon>
        <taxon>Tunicata</taxon>
        <taxon>Appendicularia</taxon>
        <taxon>Copelata</taxon>
        <taxon>Oikopleuridae</taxon>
        <taxon>Oikopleura</taxon>
    </lineage>
</organism>
<protein>
    <recommendedName>
        <fullName evidence="11">G-protein coupled receptors family 1 profile domain-containing protein</fullName>
    </recommendedName>
</protein>
<dbReference type="GO" id="GO:0005886">
    <property type="term" value="C:plasma membrane"/>
    <property type="evidence" value="ECO:0007669"/>
    <property type="project" value="TreeGrafter"/>
</dbReference>
<evidence type="ECO:0000256" key="7">
    <source>
        <dbReference type="ARBA" id="ARBA00023224"/>
    </source>
</evidence>
<dbReference type="CDD" id="cd00637">
    <property type="entry name" value="7tm_classA_rhodopsin-like"/>
    <property type="match status" value="1"/>
</dbReference>
<dbReference type="GO" id="GO:0004930">
    <property type="term" value="F:G protein-coupled receptor activity"/>
    <property type="evidence" value="ECO:0007669"/>
    <property type="project" value="UniProtKB-KW"/>
</dbReference>
<evidence type="ECO:0000256" key="2">
    <source>
        <dbReference type="ARBA" id="ARBA00022692"/>
    </source>
</evidence>
<comment type="subcellular location">
    <subcellularLocation>
        <location evidence="1">Membrane</location>
        <topology evidence="1">Multi-pass membrane protein</topology>
    </subcellularLocation>
</comment>
<keyword evidence="5 8" id="KW-0472">Membrane</keyword>
<feature type="transmembrane region" description="Helical" evidence="8">
    <location>
        <begin position="105"/>
        <end position="125"/>
    </location>
</feature>
<dbReference type="EMBL" id="FN653049">
    <property type="protein sequence ID" value="CBY09914.1"/>
    <property type="molecule type" value="Genomic_DNA"/>
</dbReference>
<evidence type="ECO:0000256" key="8">
    <source>
        <dbReference type="SAM" id="Phobius"/>
    </source>
</evidence>
<proteinExistence type="predicted"/>